<evidence type="ECO:0000313" key="2">
    <source>
        <dbReference type="EMBL" id="DAE11641.1"/>
    </source>
</evidence>
<feature type="compositionally biased region" description="Basic and acidic residues" evidence="1">
    <location>
        <begin position="22"/>
        <end position="35"/>
    </location>
</feature>
<feature type="region of interest" description="Disordered" evidence="1">
    <location>
        <begin position="1"/>
        <end position="35"/>
    </location>
</feature>
<dbReference type="EMBL" id="BK015535">
    <property type="protein sequence ID" value="DAE11641.1"/>
    <property type="molecule type" value="Genomic_DNA"/>
</dbReference>
<proteinExistence type="predicted"/>
<accession>A0A8S5PYG0</accession>
<name>A0A8S5PYG0_9CAUD</name>
<organism evidence="2">
    <name type="scientific">Siphoviridae sp. ct2vX3</name>
    <dbReference type="NCBI Taxonomy" id="2825318"/>
    <lineage>
        <taxon>Viruses</taxon>
        <taxon>Duplodnaviria</taxon>
        <taxon>Heunggongvirae</taxon>
        <taxon>Uroviricota</taxon>
        <taxon>Caudoviricetes</taxon>
    </lineage>
</organism>
<protein>
    <submittedName>
        <fullName evidence="2">Uncharacterized protein</fullName>
    </submittedName>
</protein>
<sequence length="35" mass="4035">MSRGQPQFLQILRRPSFTSNEKGGREGKERTPQCN</sequence>
<evidence type="ECO:0000256" key="1">
    <source>
        <dbReference type="SAM" id="MobiDB-lite"/>
    </source>
</evidence>
<reference evidence="2" key="1">
    <citation type="journal article" date="2021" name="Proc. Natl. Acad. Sci. U.S.A.">
        <title>A Catalog of Tens of Thousands of Viruses from Human Metagenomes Reveals Hidden Associations with Chronic Diseases.</title>
        <authorList>
            <person name="Tisza M.J."/>
            <person name="Buck C.B."/>
        </authorList>
    </citation>
    <scope>NUCLEOTIDE SEQUENCE</scope>
    <source>
        <strain evidence="2">Ct2vX3</strain>
    </source>
</reference>